<sequence>MKVISTNPDGSAMAEFENLVQHSKVIGVTEPIRAVVAISEIPELIRIGQNGHRGAQRFESMFAQVLQ</sequence>
<evidence type="ECO:0000313" key="1">
    <source>
        <dbReference type="EMBL" id="OIP65687.1"/>
    </source>
</evidence>
<proteinExistence type="predicted"/>
<gene>
    <name evidence="1" type="ORF">AUK15_01415</name>
</gene>
<dbReference type="EMBL" id="MNYX01000038">
    <property type="protein sequence ID" value="OIP65687.1"/>
    <property type="molecule type" value="Genomic_DNA"/>
</dbReference>
<reference evidence="1 2" key="1">
    <citation type="journal article" date="2016" name="Environ. Microbiol.">
        <title>Genomic resolution of a cold subsurface aquifer community provides metabolic insights for novel microbes adapted to high CO concentrations.</title>
        <authorList>
            <person name="Probst A.J."/>
            <person name="Castelle C.J."/>
            <person name="Singh A."/>
            <person name="Brown C.T."/>
            <person name="Anantharaman K."/>
            <person name="Sharon I."/>
            <person name="Hug L.A."/>
            <person name="Burstein D."/>
            <person name="Emerson J.B."/>
            <person name="Thomas B.C."/>
            <person name="Banfield J.F."/>
        </authorList>
    </citation>
    <scope>NUCLEOTIDE SEQUENCE [LARGE SCALE GENOMIC DNA]</scope>
    <source>
        <strain evidence="1">CG2_30_43_9</strain>
    </source>
</reference>
<accession>A0A1J5GAN7</accession>
<dbReference type="Proteomes" id="UP000182059">
    <property type="component" value="Unassembled WGS sequence"/>
</dbReference>
<dbReference type="AlphaFoldDB" id="A0A1J5GAN7"/>
<organism evidence="1 2">
    <name type="scientific">Candidatus Nomurabacteria bacterium CG2_30_43_9</name>
    <dbReference type="NCBI Taxonomy" id="1805283"/>
    <lineage>
        <taxon>Bacteria</taxon>
        <taxon>Candidatus Nomuraibacteriota</taxon>
    </lineage>
</organism>
<protein>
    <submittedName>
        <fullName evidence="1">Uncharacterized protein</fullName>
    </submittedName>
</protein>
<comment type="caution">
    <text evidence="1">The sequence shown here is derived from an EMBL/GenBank/DDBJ whole genome shotgun (WGS) entry which is preliminary data.</text>
</comment>
<name>A0A1J5GAN7_9BACT</name>
<evidence type="ECO:0000313" key="2">
    <source>
        <dbReference type="Proteomes" id="UP000182059"/>
    </source>
</evidence>